<protein>
    <recommendedName>
        <fullName evidence="1">Putative DNA-binding domain-containing protein</fullName>
    </recommendedName>
</protein>
<dbReference type="PATRIC" id="fig|1003181.4.peg.1940"/>
<dbReference type="InterPro" id="IPR044922">
    <property type="entry name" value="DUF2063_N_sf"/>
</dbReference>
<organism evidence="2 3">
    <name type="scientific">Candidatus Thiomargarita nelsonii</name>
    <dbReference type="NCBI Taxonomy" id="1003181"/>
    <lineage>
        <taxon>Bacteria</taxon>
        <taxon>Pseudomonadati</taxon>
        <taxon>Pseudomonadota</taxon>
        <taxon>Gammaproteobacteria</taxon>
        <taxon>Thiotrichales</taxon>
        <taxon>Thiotrichaceae</taxon>
        <taxon>Thiomargarita</taxon>
    </lineage>
</organism>
<comment type="caution">
    <text evidence="2">The sequence shown here is derived from an EMBL/GenBank/DDBJ whole genome shotgun (WGS) entry which is preliminary data.</text>
</comment>
<dbReference type="AlphaFoldDB" id="A0A0A6P0N5"/>
<dbReference type="Proteomes" id="UP000076962">
    <property type="component" value="Unassembled WGS sequence"/>
</dbReference>
<feature type="domain" description="Putative DNA-binding" evidence="1">
    <location>
        <begin position="6"/>
        <end position="101"/>
    </location>
</feature>
<dbReference type="EMBL" id="LUTY01000739">
    <property type="protein sequence ID" value="OAD22794.1"/>
    <property type="molecule type" value="Genomic_DNA"/>
</dbReference>
<sequence>MELAALQQLFYEAIFDKSSTSSEALCQQITTAPNLTVADGIAIYRDSIVGKLSNTLQAIYPVCYRLVGEAFFEMIASTYLHRSPSTSPDLGDYGEDFPEFLAHFESAASLPYLPDIARLEWHWHRIFNGEETSVLDFQALANIPQEKWGELIFHLPKASVLLESVYPIHRIWQVNQPDYEGDESVNLNEGGIKILLWRQNDEMRIDLPTPSEWQLLKAFQSEHPFALICEELAQNEASVDVSALLTQFVQRGWIADFSFYS</sequence>
<accession>A0A0A6P0N5</accession>
<evidence type="ECO:0000259" key="1">
    <source>
        <dbReference type="Pfam" id="PF09836"/>
    </source>
</evidence>
<gene>
    <name evidence="2" type="ORF">THIOM_001393</name>
</gene>
<evidence type="ECO:0000313" key="2">
    <source>
        <dbReference type="EMBL" id="OAD22794.1"/>
    </source>
</evidence>
<keyword evidence="3" id="KW-1185">Reference proteome</keyword>
<dbReference type="InterPro" id="IPR018640">
    <property type="entry name" value="DUF2063"/>
</dbReference>
<dbReference type="Pfam" id="PF09836">
    <property type="entry name" value="DUF2063"/>
    <property type="match status" value="1"/>
</dbReference>
<proteinExistence type="predicted"/>
<dbReference type="Gene3D" id="1.10.150.690">
    <property type="entry name" value="DUF2063"/>
    <property type="match status" value="1"/>
</dbReference>
<evidence type="ECO:0000313" key="3">
    <source>
        <dbReference type="Proteomes" id="UP000076962"/>
    </source>
</evidence>
<reference evidence="2 3" key="1">
    <citation type="submission" date="2016-05" db="EMBL/GenBank/DDBJ databases">
        <title>Single-cell genome of chain-forming Candidatus Thiomargarita nelsonii and comparison to other large sulfur-oxidizing bacteria.</title>
        <authorList>
            <person name="Winkel M."/>
            <person name="Salman V."/>
            <person name="Woyke T."/>
            <person name="Schulz-Vogt H."/>
            <person name="Richter M."/>
            <person name="Flood B."/>
            <person name="Bailey J."/>
            <person name="Amann R."/>
            <person name="Mussmann M."/>
        </authorList>
    </citation>
    <scope>NUCLEOTIDE SEQUENCE [LARGE SCALE GENOMIC DNA]</scope>
    <source>
        <strain evidence="2 3">THI036</strain>
    </source>
</reference>
<name>A0A0A6P0N5_9GAMM</name>